<dbReference type="Pfam" id="PF07693">
    <property type="entry name" value="KAP_NTPase"/>
    <property type="match status" value="1"/>
</dbReference>
<dbReference type="AlphaFoldDB" id="A0AAD0SSW2"/>
<dbReference type="Proteomes" id="UP000263040">
    <property type="component" value="Chromosome"/>
</dbReference>
<proteinExistence type="predicted"/>
<dbReference type="SUPFAM" id="SSF52540">
    <property type="entry name" value="P-loop containing nucleoside triphosphate hydrolases"/>
    <property type="match status" value="1"/>
</dbReference>
<dbReference type="Gene3D" id="3.40.50.300">
    <property type="entry name" value="P-loop containing nucleotide triphosphate hydrolases"/>
    <property type="match status" value="1"/>
</dbReference>
<dbReference type="InterPro" id="IPR011646">
    <property type="entry name" value="KAP_P-loop"/>
</dbReference>
<feature type="domain" description="KAP NTPase" evidence="2">
    <location>
        <begin position="62"/>
        <end position="140"/>
    </location>
</feature>
<dbReference type="KEGG" id="asui:ASUIS_1994"/>
<dbReference type="RefSeq" id="WP_118887046.1">
    <property type="nucleotide sequence ID" value="NZ_CP032100.1"/>
</dbReference>
<evidence type="ECO:0000313" key="3">
    <source>
        <dbReference type="EMBL" id="AXX90455.1"/>
    </source>
</evidence>
<evidence type="ECO:0000259" key="2">
    <source>
        <dbReference type="Pfam" id="PF07693"/>
    </source>
</evidence>
<evidence type="ECO:0000313" key="4">
    <source>
        <dbReference type="Proteomes" id="UP000263040"/>
    </source>
</evidence>
<dbReference type="InterPro" id="IPR027417">
    <property type="entry name" value="P-loop_NTPase"/>
</dbReference>
<reference evidence="3 4" key="1">
    <citation type="submission" date="2018-08" db="EMBL/GenBank/DDBJ databases">
        <title>Complete genome of the Arcobacter suis type strain LMG 26152.</title>
        <authorList>
            <person name="Miller W.G."/>
            <person name="Yee E."/>
            <person name="Bono J.L."/>
        </authorList>
    </citation>
    <scope>NUCLEOTIDE SEQUENCE [LARGE SCALE GENOMIC DNA]</scope>
    <source>
        <strain evidence="3 4">CECT 7833</strain>
    </source>
</reference>
<evidence type="ECO:0000256" key="1">
    <source>
        <dbReference type="SAM" id="Coils"/>
    </source>
</evidence>
<name>A0AAD0SSW2_9BACT</name>
<dbReference type="EMBL" id="CP032100">
    <property type="protein sequence ID" value="AXX90455.1"/>
    <property type="molecule type" value="Genomic_DNA"/>
</dbReference>
<keyword evidence="1" id="KW-0175">Coiled coil</keyword>
<feature type="coiled-coil region" evidence="1">
    <location>
        <begin position="375"/>
        <end position="422"/>
    </location>
</feature>
<keyword evidence="4" id="KW-1185">Reference proteome</keyword>
<gene>
    <name evidence="3" type="ORF">ASUIS_1994</name>
</gene>
<accession>A0AAD0SSW2</accession>
<organism evidence="3 4">
    <name type="scientific">Arcobacter suis CECT 7833</name>
    <dbReference type="NCBI Taxonomy" id="663365"/>
    <lineage>
        <taxon>Bacteria</taxon>
        <taxon>Pseudomonadati</taxon>
        <taxon>Campylobacterota</taxon>
        <taxon>Epsilonproteobacteria</taxon>
        <taxon>Campylobacterales</taxon>
        <taxon>Arcobacteraceae</taxon>
        <taxon>Arcobacter</taxon>
    </lineage>
</organism>
<sequence>MTNKEKYCKCIKNIKRFFRYCIVDYFKRIYNFILFLFCIEPKKEENKSYELSEFEENSDIKNLKENLNRYLKDSSSKGFVISIKGNWGVGKTFFWNIYAKENLNEKKYVYISLFGISKLDEIKTKILNKISKQANIVNKIKGLLGSSRIKGVDIGAVISLFGIKNFKDIVVCFDDFERLSPNLNISEVLGVISELKEQYNCKIVIINNNDQLEELDRLNRNLIFTKNQDIHRLSLSKTNNNEIFKKYLEKILDVEYEYFPEVKYQIELFEKIYFDKEYLNWDLLVNLFNRLKEDKKRNIRVMKQYFLKLEILEDILKKEDLEDFFIDEILLKTFELLFGSDIINKDFGFKNMNNLNRLYIEEIVKNTIIDKEKIKIKILEDIERARENIKRREDDNKKYAISKQMQKENEEYKKKIEDTYLRYISDLEYDKETFVKEFCKLLKGRKDIIGFTYFDRFTVFIKDCLIEIDKKQEEKYKKFYKHKAKIFIKNEYKNMEKYFFQQAYFLDEEIKKELREYYNCLKEGDINFQNKQINQLDILDTMAKIIKQESNNTEERMLDNISKQEHEKKLKEDDSLYFKSTFELIKYLKDSYKLKNLENFYNITLEIYKDLYKDKEYKHRDKIRLILKDFGIDTKELNKVVEENNIEESNYDK</sequence>
<protein>
    <recommendedName>
        <fullName evidence="2">KAP NTPase domain-containing protein</fullName>
    </recommendedName>
</protein>